<reference evidence="2" key="2">
    <citation type="submission" date="2021-04" db="EMBL/GenBank/DDBJ databases">
        <authorList>
            <person name="Gilroy R."/>
        </authorList>
    </citation>
    <scope>NUCLEOTIDE SEQUENCE</scope>
    <source>
        <strain evidence="2">ChiHejej3B27-3195</strain>
    </source>
</reference>
<keyword evidence="1" id="KW-1133">Transmembrane helix</keyword>
<name>A0A9D1RZ80_9MICC</name>
<dbReference type="Proteomes" id="UP000824151">
    <property type="component" value="Unassembled WGS sequence"/>
</dbReference>
<evidence type="ECO:0000313" key="2">
    <source>
        <dbReference type="EMBL" id="HIW98911.1"/>
    </source>
</evidence>
<evidence type="ECO:0000313" key="3">
    <source>
        <dbReference type="Proteomes" id="UP000824151"/>
    </source>
</evidence>
<keyword evidence="1" id="KW-0812">Transmembrane</keyword>
<dbReference type="Pfam" id="PF11292">
    <property type="entry name" value="DUF3093"/>
    <property type="match status" value="1"/>
</dbReference>
<dbReference type="InterPro" id="IPR021443">
    <property type="entry name" value="DUF3093"/>
</dbReference>
<feature type="transmembrane region" description="Helical" evidence="1">
    <location>
        <begin position="31"/>
        <end position="49"/>
    </location>
</feature>
<reference evidence="2" key="1">
    <citation type="journal article" date="2021" name="PeerJ">
        <title>Extensive microbial diversity within the chicken gut microbiome revealed by metagenomics and culture.</title>
        <authorList>
            <person name="Gilroy R."/>
            <person name="Ravi A."/>
            <person name="Getino M."/>
            <person name="Pursley I."/>
            <person name="Horton D.L."/>
            <person name="Alikhan N.F."/>
            <person name="Baker D."/>
            <person name="Gharbi K."/>
            <person name="Hall N."/>
            <person name="Watson M."/>
            <person name="Adriaenssens E.M."/>
            <person name="Foster-Nyarko E."/>
            <person name="Jarju S."/>
            <person name="Secka A."/>
            <person name="Antonio M."/>
            <person name="Oren A."/>
            <person name="Chaudhuri R.R."/>
            <person name="La Ragione R."/>
            <person name="Hildebrand F."/>
            <person name="Pallen M.J."/>
        </authorList>
    </citation>
    <scope>NUCLEOTIDE SEQUENCE</scope>
    <source>
        <strain evidence="2">ChiHejej3B27-3195</strain>
    </source>
</reference>
<comment type="caution">
    <text evidence="2">The sequence shown here is derived from an EMBL/GenBank/DDBJ whole genome shotgun (WGS) entry which is preliminary data.</text>
</comment>
<organism evidence="2 3">
    <name type="scientific">Candidatus Nesterenkonia stercoripullorum</name>
    <dbReference type="NCBI Taxonomy" id="2838701"/>
    <lineage>
        <taxon>Bacteria</taxon>
        <taxon>Bacillati</taxon>
        <taxon>Actinomycetota</taxon>
        <taxon>Actinomycetes</taxon>
        <taxon>Micrococcales</taxon>
        <taxon>Micrococcaceae</taxon>
        <taxon>Nesterenkonia</taxon>
    </lineage>
</organism>
<dbReference type="AlphaFoldDB" id="A0A9D1RZ80"/>
<sequence length="176" mass="18874">MTSDAAEPARAAAGGPSEDAVVYSERLWPAWWLWVAAVIVGASISLTFFPIGLTWGVIAMVVGMALLVLALLATTPRLEVTGTVLRVGRAQIEREHLGRVVGHRGPAAREQLGPGFDARSYQCVRGWIGPVITAQITDEQDATPYWLFSTRHPEAILNALGSTEPVRETGVSIAES</sequence>
<evidence type="ECO:0000256" key="1">
    <source>
        <dbReference type="SAM" id="Phobius"/>
    </source>
</evidence>
<keyword evidence="1" id="KW-0472">Membrane</keyword>
<dbReference type="EMBL" id="DXGD01000078">
    <property type="protein sequence ID" value="HIW98911.1"/>
    <property type="molecule type" value="Genomic_DNA"/>
</dbReference>
<protein>
    <submittedName>
        <fullName evidence="2">DUF3093 domain-containing protein</fullName>
    </submittedName>
</protein>
<accession>A0A9D1RZ80</accession>
<gene>
    <name evidence="2" type="ORF">H9871_02080</name>
</gene>
<feature type="transmembrane region" description="Helical" evidence="1">
    <location>
        <begin position="55"/>
        <end position="73"/>
    </location>
</feature>
<proteinExistence type="predicted"/>